<protein>
    <recommendedName>
        <fullName evidence="12">CRISPR-associated endonuclease Cas9</fullName>
        <ecNumber evidence="12">3.1.-.-</ecNumber>
    </recommendedName>
</protein>
<keyword evidence="3 12" id="KW-0479">Metal-binding</keyword>
<comment type="cofactor">
    <cofactor evidence="1 12">
        <name>Mg(2+)</name>
        <dbReference type="ChEBI" id="CHEBI:18420"/>
    </cofactor>
</comment>
<comment type="similarity">
    <text evidence="12">Belongs to the CRISPR-associated Cas9 family.</text>
</comment>
<dbReference type="GO" id="GO:0003677">
    <property type="term" value="F:DNA binding"/>
    <property type="evidence" value="ECO:0007669"/>
    <property type="project" value="UniProtKB-UniRule"/>
</dbReference>
<feature type="binding site" evidence="12">
    <location>
        <position position="770"/>
    </location>
    <ligand>
        <name>Mg(2+)</name>
        <dbReference type="ChEBI" id="CHEBI:18420"/>
        <label>2</label>
    </ligand>
</feature>
<dbReference type="SMART" id="SM00507">
    <property type="entry name" value="HNHc"/>
    <property type="match status" value="1"/>
</dbReference>
<keyword evidence="7 12" id="KW-0694">RNA-binding</keyword>
<dbReference type="Gene3D" id="3.30.420.10">
    <property type="entry name" value="Ribonuclease H-like superfamily/Ribonuclease H"/>
    <property type="match status" value="1"/>
</dbReference>
<comment type="domain">
    <text evidence="12">Has 2 endonuclease domains. The discontinuous RuvC-like domain cleaves the target DNA noncomplementary to crRNA while the HNH nuclease domain cleaves the target DNA complementary to crRNA.</text>
</comment>
<evidence type="ECO:0000256" key="5">
    <source>
        <dbReference type="ARBA" id="ARBA00022801"/>
    </source>
</evidence>
<evidence type="ECO:0000256" key="12">
    <source>
        <dbReference type="HAMAP-Rule" id="MF_01480"/>
    </source>
</evidence>
<dbReference type="GO" id="GO:0046872">
    <property type="term" value="F:metal ion binding"/>
    <property type="evidence" value="ECO:0007669"/>
    <property type="project" value="UniProtKB-UniRule"/>
</dbReference>
<evidence type="ECO:0000313" key="15">
    <source>
        <dbReference type="Proteomes" id="UP000886722"/>
    </source>
</evidence>
<dbReference type="Pfam" id="PF13395">
    <property type="entry name" value="HNH_4"/>
    <property type="match status" value="1"/>
</dbReference>
<evidence type="ECO:0000256" key="8">
    <source>
        <dbReference type="ARBA" id="ARBA00023118"/>
    </source>
</evidence>
<dbReference type="HAMAP" id="MF_01480">
    <property type="entry name" value="Cas9"/>
    <property type="match status" value="1"/>
</dbReference>
<dbReference type="InterPro" id="IPR003615">
    <property type="entry name" value="HNH_nuc"/>
</dbReference>
<evidence type="ECO:0000256" key="4">
    <source>
        <dbReference type="ARBA" id="ARBA00022759"/>
    </source>
</evidence>
<proteinExistence type="inferred from homology"/>
<dbReference type="PROSITE" id="PS51749">
    <property type="entry name" value="HNH_CAS9"/>
    <property type="match status" value="1"/>
</dbReference>
<dbReference type="InterPro" id="IPR028629">
    <property type="entry name" value="Cas9"/>
</dbReference>
<feature type="domain" description="HNH Cas9-type" evidence="13">
    <location>
        <begin position="520"/>
        <end position="689"/>
    </location>
</feature>
<evidence type="ECO:0000256" key="6">
    <source>
        <dbReference type="ARBA" id="ARBA00022842"/>
    </source>
</evidence>
<feature type="binding site" evidence="12">
    <location>
        <position position="530"/>
    </location>
    <ligand>
        <name>Mg(2+)</name>
        <dbReference type="ChEBI" id="CHEBI:18420"/>
        <label>2</label>
    </ligand>
</feature>
<feature type="binding site" evidence="12">
    <location>
        <position position="8"/>
    </location>
    <ligand>
        <name>Mg(2+)</name>
        <dbReference type="ChEBI" id="CHEBI:18420"/>
        <label>1</label>
    </ligand>
</feature>
<evidence type="ECO:0000256" key="7">
    <source>
        <dbReference type="ARBA" id="ARBA00022884"/>
    </source>
</evidence>
<feature type="binding site" evidence="12">
    <location>
        <position position="526"/>
    </location>
    <ligand>
        <name>Mg(2+)</name>
        <dbReference type="ChEBI" id="CHEBI:18420"/>
        <label>1</label>
    </ligand>
</feature>
<comment type="function">
    <text evidence="12">CRISPR (clustered regularly interspaced short palindromic repeat) is an adaptive immune system that provides protection against mobile genetic elements (viruses, transposable elements and conjugative plasmids). CRISPR clusters contain spacers, sequences complementary to antecedent mobile elements, and target invading nucleic acids. CRISPR clusters are transcribed and processed into CRISPR RNA (crRNA). In type II CRISPR systems correct processing of pre-crRNA requires a trans-encoded small RNA (tracrRNA), endogenous ribonuclease 3 (rnc) and this protein. The tracrRNA serves as a guide for ribonuclease 3-aided processing of pre-crRNA. Subsequently Cas9/crRNA/tracrRNA endonucleolytically cleaves linear or circular dsDNA target complementary to the spacer; Cas9 is inactive in the absence of the 2 guide RNAs (gRNA). Cas9 recognizes the protospacer adjacent motif (PAM) in the CRISPR repeat sequences to help distinguish self versus nonself, as targets within the bacterial CRISPR locus do not have PAMs. PAM recognition is also required for catalytic activity.</text>
</comment>
<feature type="binding site" evidence="12">
    <location>
        <position position="530"/>
    </location>
    <ligand>
        <name>Mg(2+)</name>
        <dbReference type="ChEBI" id="CHEBI:18420"/>
        <label>1</label>
    </ligand>
</feature>
<evidence type="ECO:0000256" key="2">
    <source>
        <dbReference type="ARBA" id="ARBA00022722"/>
    </source>
</evidence>
<dbReference type="GO" id="GO:0051607">
    <property type="term" value="P:defense response to virus"/>
    <property type="evidence" value="ECO:0007669"/>
    <property type="project" value="UniProtKB-UniRule"/>
</dbReference>
<dbReference type="InterPro" id="IPR036397">
    <property type="entry name" value="RNaseH_sf"/>
</dbReference>
<dbReference type="InterPro" id="IPR033114">
    <property type="entry name" value="HNH_CAS9"/>
</dbReference>
<evidence type="ECO:0000313" key="14">
    <source>
        <dbReference type="EMBL" id="HIT39244.1"/>
    </source>
</evidence>
<dbReference type="AlphaFoldDB" id="A0A9D1GFL3"/>
<evidence type="ECO:0000256" key="3">
    <source>
        <dbReference type="ARBA" id="ARBA00022723"/>
    </source>
</evidence>
<dbReference type="GO" id="GO:0004519">
    <property type="term" value="F:endonuclease activity"/>
    <property type="evidence" value="ECO:0007669"/>
    <property type="project" value="UniProtKB-UniRule"/>
</dbReference>
<evidence type="ECO:0000256" key="1">
    <source>
        <dbReference type="ARBA" id="ARBA00001946"/>
    </source>
</evidence>
<evidence type="ECO:0000256" key="10">
    <source>
        <dbReference type="ARBA" id="ARBA00023211"/>
    </source>
</evidence>
<evidence type="ECO:0000256" key="9">
    <source>
        <dbReference type="ARBA" id="ARBA00023125"/>
    </source>
</evidence>
<comment type="caution">
    <text evidence="14">The sequence shown here is derived from an EMBL/GenBank/DDBJ whole genome shotgun (WGS) entry which is preliminary data.</text>
</comment>
<keyword evidence="5 12" id="KW-0378">Hydrolase</keyword>
<evidence type="ECO:0000259" key="13">
    <source>
        <dbReference type="PROSITE" id="PS51749"/>
    </source>
</evidence>
<keyword evidence="6 12" id="KW-0460">Magnesium</keyword>
<dbReference type="Pfam" id="PF18541">
    <property type="entry name" value="RuvC_III"/>
    <property type="match status" value="1"/>
</dbReference>
<dbReference type="GO" id="GO:0016787">
    <property type="term" value="F:hydrolase activity"/>
    <property type="evidence" value="ECO:0007669"/>
    <property type="project" value="UniProtKB-KW"/>
</dbReference>
<keyword evidence="10" id="KW-0464">Manganese</keyword>
<organism evidence="14 15">
    <name type="scientific">Candidatus Caccoplasma intestinavium</name>
    <dbReference type="NCBI Taxonomy" id="2840716"/>
    <lineage>
        <taxon>Bacteria</taxon>
        <taxon>Pseudomonadati</taxon>
        <taxon>Bacteroidota</taxon>
        <taxon>Bacteroidia</taxon>
        <taxon>Bacteroidales</taxon>
        <taxon>Bacteroidaceae</taxon>
        <taxon>Bacteroidaceae incertae sedis</taxon>
        <taxon>Candidatus Caccoplasma</taxon>
    </lineage>
</organism>
<sequence length="1141" mass="132552">MKNILGLDLGSGSIGWSVIQEGENNRTILGIGSRIIPLSPDDTTQFTQGKSITKNADRTAFRTQRKGYDRYQLRRHYLTQYLHKLGMLPDERLIKLPQTELWEIRAKAVNEKIELPELGRVLYHLNQKRGYKSGKSDFQDKKSSKYLSEVSERYKKLQERDITIGQKFYAELKADPTYRCKDRVYPRIAYIEEFDRIMECQRTHHDILTDEHIAHLRNHIIYYQRPLKSCKHLVGECSLAQMTYRLPDGSIKSRPIKVAPKSSPLFQVCKIWESINHINLQRDRERFEITPAHRQALFTHMNSKEKLKINDLYKILGIKKHDGWWGGKAIGNGLQGNTTVIALQNALTGYSRADELLRFELKTCEIEIADPETGEIATQLIIDPAFEQEPLYRLWHTLYSISDTDVLDRILERKFGIEDPEMREKLTQIDFTKSGYGNLSSIAMRRILPYLRQGYVYSEACFMAGYNHSNSITREENLARELAEHLRPITKGELRQPIVEKILNQMVNLVNALIDRYGRFDEIRVELARELQQNREERDKTYKKQLDNQKRNEEIRHHIEEMDLTPTRSRIQKYRMYEESHHLCIYCGQPVGLAAFLQGYDTEVEHIIPRSLYFDDSYNNKVCACRACNQAKNNRTAYDYMSSLPEETFHRYLDRIKNMHDNKEISDTKYKYLLTKGDEIPQDFLNRQMRESQYISRKAIAMLQEVCHHVYATSGSVTAYLRHVWGWDNVLHDLNRERYRAGGLTEMREIDNRTVECIKDWNKRLDHRHHAIDALAIACTRQGYIQRINTLSKQAEEGDLVSLERYIRQQPHFSYAEVCAAAEKILVSFKAGKRVATKGKRYIYRGGKRILVQEDITVPRGALSEQSVYGQIAQYRKDKKGKVSFSYESVLKYPIESIDTKTLPDVVDAGIRRILQQRLDEHGGNAKKAFATPVYTASGHLIRTVRCFTRLKAIVPVKYDASGKAVGFVKPGNNHHVAIYIDRDGKPQEHIVTFWHAVERKKYGLPVIIERPGEAWDAATDAMPDSFLEQLPDATWQFRLSMQQNEMFILGMPDELYADALENRDYALLGKYLYRVQKIASKNYCFRLHTETSVDDKYNGKKNEMLSKQMGKVKIIQSIGTLDSLNPHKVKISLTGEICEI</sequence>
<keyword evidence="8 12" id="KW-0051">Antiviral defense</keyword>
<name>A0A9D1GFL3_9BACT</name>
<dbReference type="EMBL" id="DVKT01000034">
    <property type="protein sequence ID" value="HIT39244.1"/>
    <property type="molecule type" value="Genomic_DNA"/>
</dbReference>
<comment type="subunit">
    <text evidence="11 12">Monomer. Binds crRNA and tracrRNA.</text>
</comment>
<dbReference type="InterPro" id="IPR041383">
    <property type="entry name" value="RuvC_III"/>
</dbReference>
<keyword evidence="2 12" id="KW-0540">Nuclease</keyword>
<dbReference type="Proteomes" id="UP000886722">
    <property type="component" value="Unassembled WGS sequence"/>
</dbReference>
<reference evidence="14" key="2">
    <citation type="journal article" date="2021" name="PeerJ">
        <title>Extensive microbial diversity within the chicken gut microbiome revealed by metagenomics and culture.</title>
        <authorList>
            <person name="Gilroy R."/>
            <person name="Ravi A."/>
            <person name="Getino M."/>
            <person name="Pursley I."/>
            <person name="Horton D.L."/>
            <person name="Alikhan N.F."/>
            <person name="Baker D."/>
            <person name="Gharbi K."/>
            <person name="Hall N."/>
            <person name="Watson M."/>
            <person name="Adriaenssens E.M."/>
            <person name="Foster-Nyarko E."/>
            <person name="Jarju S."/>
            <person name="Secka A."/>
            <person name="Antonio M."/>
            <person name="Oren A."/>
            <person name="Chaudhuri R.R."/>
            <person name="La Ragione R."/>
            <person name="Hildebrand F."/>
            <person name="Pallen M.J."/>
        </authorList>
    </citation>
    <scope>NUCLEOTIDE SEQUENCE</scope>
    <source>
        <strain evidence="14">21143</strain>
    </source>
</reference>
<dbReference type="EC" id="3.1.-.-" evidence="12"/>
<dbReference type="GO" id="GO:0043571">
    <property type="term" value="P:maintenance of CRISPR repeat elements"/>
    <property type="evidence" value="ECO:0007669"/>
    <property type="project" value="UniProtKB-UniRule"/>
</dbReference>
<feature type="binding site" evidence="12">
    <location>
        <position position="8"/>
    </location>
    <ligand>
        <name>Mg(2+)</name>
        <dbReference type="ChEBI" id="CHEBI:18420"/>
        <label>2</label>
    </ligand>
</feature>
<keyword evidence="9 12" id="KW-0238">DNA-binding</keyword>
<dbReference type="Gene3D" id="1.10.30.50">
    <property type="match status" value="1"/>
</dbReference>
<keyword evidence="4 12" id="KW-0255">Endonuclease</keyword>
<accession>A0A9D1GFL3</accession>
<reference evidence="14" key="1">
    <citation type="submission" date="2020-10" db="EMBL/GenBank/DDBJ databases">
        <authorList>
            <person name="Gilroy R."/>
        </authorList>
    </citation>
    <scope>NUCLEOTIDE SEQUENCE</scope>
    <source>
        <strain evidence="14">21143</strain>
    </source>
</reference>
<feature type="active site" description="Proton acceptor for HNH nuclease domain" evidence="12">
    <location>
        <position position="606"/>
    </location>
</feature>
<feature type="active site" description="For RuvC-like nuclease domain" evidence="12">
    <location>
        <position position="8"/>
    </location>
</feature>
<dbReference type="GO" id="GO:0003723">
    <property type="term" value="F:RNA binding"/>
    <property type="evidence" value="ECO:0007669"/>
    <property type="project" value="UniProtKB-UniRule"/>
</dbReference>
<evidence type="ECO:0000256" key="11">
    <source>
        <dbReference type="ARBA" id="ARBA00046380"/>
    </source>
</evidence>
<dbReference type="NCBIfam" id="TIGR01865">
    <property type="entry name" value="cas_Csn1"/>
    <property type="match status" value="1"/>
</dbReference>
<gene>
    <name evidence="12 14" type="primary">cas9</name>
    <name evidence="14" type="ORF">IAD06_04315</name>
</gene>